<dbReference type="InterPro" id="IPR027417">
    <property type="entry name" value="P-loop_NTPase"/>
</dbReference>
<evidence type="ECO:0000313" key="3">
    <source>
        <dbReference type="Proteomes" id="UP001157910"/>
    </source>
</evidence>
<protein>
    <submittedName>
        <fullName evidence="2">Hpr(Ser) kinase/phosphatase</fullName>
    </submittedName>
</protein>
<evidence type="ECO:0000259" key="1">
    <source>
        <dbReference type="Pfam" id="PF07475"/>
    </source>
</evidence>
<dbReference type="SUPFAM" id="SSF53795">
    <property type="entry name" value="PEP carboxykinase-like"/>
    <property type="match status" value="1"/>
</dbReference>
<dbReference type="Pfam" id="PF07475">
    <property type="entry name" value="Hpr_kinase_C"/>
    <property type="match status" value="1"/>
</dbReference>
<keyword evidence="2" id="KW-0808">Transferase</keyword>
<dbReference type="EMBL" id="FXUI01000002">
    <property type="protein sequence ID" value="SMP56874.1"/>
    <property type="molecule type" value="Genomic_DNA"/>
</dbReference>
<keyword evidence="3" id="KW-1185">Reference proteome</keyword>
<feature type="domain" description="HPr kinase/phosphorylase C-terminal" evidence="1">
    <location>
        <begin position="9"/>
        <end position="77"/>
    </location>
</feature>
<dbReference type="RefSeq" id="WP_283405258.1">
    <property type="nucleotide sequence ID" value="NZ_FXUI01000002.1"/>
</dbReference>
<reference evidence="2 3" key="1">
    <citation type="submission" date="2017-05" db="EMBL/GenBank/DDBJ databases">
        <authorList>
            <person name="Varghese N."/>
            <person name="Submissions S."/>
        </authorList>
    </citation>
    <scope>NUCLEOTIDE SEQUENCE [LARGE SCALE GENOMIC DNA]</scope>
    <source>
        <strain evidence="2 3">SM16</strain>
    </source>
</reference>
<evidence type="ECO:0000313" key="2">
    <source>
        <dbReference type="EMBL" id="SMP56874.1"/>
    </source>
</evidence>
<keyword evidence="2" id="KW-0418">Kinase</keyword>
<dbReference type="Gene3D" id="3.40.50.300">
    <property type="entry name" value="P-loop containing nucleotide triphosphate hydrolases"/>
    <property type="match status" value="1"/>
</dbReference>
<accession>A0ABY1Q589</accession>
<dbReference type="GO" id="GO:0016301">
    <property type="term" value="F:kinase activity"/>
    <property type="evidence" value="ECO:0007669"/>
    <property type="project" value="UniProtKB-KW"/>
</dbReference>
<gene>
    <name evidence="2" type="ORF">SAMN06296065_102204</name>
</gene>
<organism evidence="2 3">
    <name type="scientific">Novosphingobium panipatense</name>
    <dbReference type="NCBI Taxonomy" id="428991"/>
    <lineage>
        <taxon>Bacteria</taxon>
        <taxon>Pseudomonadati</taxon>
        <taxon>Pseudomonadota</taxon>
        <taxon>Alphaproteobacteria</taxon>
        <taxon>Sphingomonadales</taxon>
        <taxon>Sphingomonadaceae</taxon>
        <taxon>Novosphingobium</taxon>
    </lineage>
</organism>
<proteinExistence type="predicted"/>
<sequence>MTPFPRQSTCVAIAGRAILIEGPPGVGKSSLALALMDRGARLIGDDSVLLACSEGTLVASPHPSTKGLLEVRNLGILPFPCLDQAPVAIVLELQPSAPRYVEGPGRSAIAGVYLPFLSLHPESLILPLKAELALAHYGLPFPERMAS</sequence>
<dbReference type="InterPro" id="IPR011104">
    <property type="entry name" value="Hpr_kin/Pase_C"/>
</dbReference>
<comment type="caution">
    <text evidence="2">The sequence shown here is derived from an EMBL/GenBank/DDBJ whole genome shotgun (WGS) entry which is preliminary data.</text>
</comment>
<dbReference type="Proteomes" id="UP001157910">
    <property type="component" value="Unassembled WGS sequence"/>
</dbReference>
<dbReference type="CDD" id="cd01918">
    <property type="entry name" value="HprK_C"/>
    <property type="match status" value="1"/>
</dbReference>
<name>A0ABY1Q589_9SPHN</name>